<protein>
    <recommendedName>
        <fullName evidence="3">Acetyltransferase (GNAT) family protein</fullName>
    </recommendedName>
</protein>
<dbReference type="InterPro" id="IPR016181">
    <property type="entry name" value="Acyl_CoA_acyltransferase"/>
</dbReference>
<dbReference type="Gene3D" id="3.40.630.30">
    <property type="match status" value="1"/>
</dbReference>
<keyword evidence="2" id="KW-1185">Reference proteome</keyword>
<dbReference type="AlphaFoldDB" id="A0A931IVK1"/>
<proteinExistence type="predicted"/>
<dbReference type="SUPFAM" id="SSF55729">
    <property type="entry name" value="Acyl-CoA N-acyltransferases (Nat)"/>
    <property type="match status" value="1"/>
</dbReference>
<dbReference type="CDD" id="cd04301">
    <property type="entry name" value="NAT_SF"/>
    <property type="match status" value="1"/>
</dbReference>
<dbReference type="Proteomes" id="UP000620139">
    <property type="component" value="Unassembled WGS sequence"/>
</dbReference>
<dbReference type="EMBL" id="JAEDAL010000001">
    <property type="protein sequence ID" value="MBH9551790.1"/>
    <property type="molecule type" value="Genomic_DNA"/>
</dbReference>
<evidence type="ECO:0008006" key="3">
    <source>
        <dbReference type="Google" id="ProtNLM"/>
    </source>
</evidence>
<comment type="caution">
    <text evidence="1">The sequence shown here is derived from an EMBL/GenBank/DDBJ whole genome shotgun (WGS) entry which is preliminary data.</text>
</comment>
<name>A0A931IVK1_9BURK</name>
<accession>A0A931IVK1</accession>
<organism evidence="1 2">
    <name type="scientific">Inhella gelatinilytica</name>
    <dbReference type="NCBI Taxonomy" id="2795030"/>
    <lineage>
        <taxon>Bacteria</taxon>
        <taxon>Pseudomonadati</taxon>
        <taxon>Pseudomonadota</taxon>
        <taxon>Betaproteobacteria</taxon>
        <taxon>Burkholderiales</taxon>
        <taxon>Sphaerotilaceae</taxon>
        <taxon>Inhella</taxon>
    </lineage>
</organism>
<evidence type="ECO:0000313" key="1">
    <source>
        <dbReference type="EMBL" id="MBH9551790.1"/>
    </source>
</evidence>
<evidence type="ECO:0000313" key="2">
    <source>
        <dbReference type="Proteomes" id="UP000620139"/>
    </source>
</evidence>
<reference evidence="1" key="1">
    <citation type="submission" date="2020-12" db="EMBL/GenBank/DDBJ databases">
        <title>The genome sequence of Inhella sp. 4Y17.</title>
        <authorList>
            <person name="Liu Y."/>
        </authorList>
    </citation>
    <scope>NUCLEOTIDE SEQUENCE</scope>
    <source>
        <strain evidence="1">4Y10</strain>
    </source>
</reference>
<sequence>MAPQLRVHTLAERPDRLADIDRLSVQSWPRFLMNGVPGWDRLFGEFAHHQVLLCDTADRLLAVGHLVPLVWDGSVADLPPTIEAILARSREDGATAFSALAAMVDPEQRGQGLSRAVLLAMKAVARRHGYAHLIAPVRPTWKARYPLAPMDRYVTWRRADGDLLDPWLRVHQKLGAQGLAVAPSTLTVQGRVADWEAWTGLTFPETGPYVVPGALQPVHIDCERDTGRYEDPNYWMRHPVEA</sequence>
<gene>
    <name evidence="1" type="ORF">I7X43_02910</name>
</gene>
<dbReference type="RefSeq" id="WP_198099388.1">
    <property type="nucleotide sequence ID" value="NZ_JAEDAL010000001.1"/>
</dbReference>